<proteinExistence type="predicted"/>
<keyword evidence="4" id="KW-1185">Reference proteome</keyword>
<evidence type="ECO:0000256" key="2">
    <source>
        <dbReference type="SAM" id="SignalP"/>
    </source>
</evidence>
<name>A0A0F8BQC8_CERFI</name>
<dbReference type="Proteomes" id="UP000034841">
    <property type="component" value="Unassembled WGS sequence"/>
</dbReference>
<feature type="compositionally biased region" description="Polar residues" evidence="1">
    <location>
        <begin position="125"/>
        <end position="141"/>
    </location>
</feature>
<sequence>MTRIILLTGAPLPAALLEAETTPGTSSETSTGAHNEARTGAHAVKIATSPFSSLLPCFEPCYARIDKSLPIRPEVSSTHTHTDHRSKEPAPWRVLSHPHSYLSTSFSQASRATDFLNLDLLQASSADSPQGSTRISPSPTRSAPKGGDGLTTLLNQSWTCILDDSNSAIPDLAEDIPGNTNKPPSLNPLLQFYEESILLYSVLDDDADVTSTSVAEPPLQNHVTCHPPATPANISTYFSLEVDSDIDTTISMSTILPSHSPTPSLQTFLPGASRPLSNLKDLPSSAQLAKIQQQESRSPFPLRQNPVLVNLIVGIISISAPRTITTRWGSRLQLVELLVGDNTRAGFSVSFWLPLATQSGLSRPVQSSNLATLLALQRQDIILLQNVLLASFANKVFGQNVKGGDTSVNLLYRHSNASLPTHQPAQISGHYSAADLQARSTTHPQLEKTRCVRQWVINFVGSGPIAPKRPDDGHNKPSRETKRQIRTWDQPPPDSQ</sequence>
<evidence type="ECO:0000256" key="1">
    <source>
        <dbReference type="SAM" id="MobiDB-lite"/>
    </source>
</evidence>
<feature type="signal peptide" evidence="2">
    <location>
        <begin position="1"/>
        <end position="19"/>
    </location>
</feature>
<gene>
    <name evidence="3" type="ORF">CFO_g2898</name>
</gene>
<feature type="region of interest" description="Disordered" evidence="1">
    <location>
        <begin position="463"/>
        <end position="496"/>
    </location>
</feature>
<feature type="region of interest" description="Disordered" evidence="1">
    <location>
        <begin position="125"/>
        <end position="149"/>
    </location>
</feature>
<evidence type="ECO:0000313" key="4">
    <source>
        <dbReference type="Proteomes" id="UP000034841"/>
    </source>
</evidence>
<dbReference type="SUPFAM" id="SSF50249">
    <property type="entry name" value="Nucleic acid-binding proteins"/>
    <property type="match status" value="1"/>
</dbReference>
<dbReference type="EMBL" id="LBBL01000141">
    <property type="protein sequence ID" value="KKF94748.1"/>
    <property type="molecule type" value="Genomic_DNA"/>
</dbReference>
<comment type="caution">
    <text evidence="3">The sequence shown here is derived from an EMBL/GenBank/DDBJ whole genome shotgun (WGS) entry which is preliminary data.</text>
</comment>
<dbReference type="AlphaFoldDB" id="A0A0F8BQC8"/>
<accession>A0A0F8BQC8</accession>
<keyword evidence="2" id="KW-0732">Signal</keyword>
<feature type="chain" id="PRO_5002527686" description="Nucleic acid-binding, OB-fold protein" evidence="2">
    <location>
        <begin position="20"/>
        <end position="496"/>
    </location>
</feature>
<feature type="compositionally biased region" description="Basic and acidic residues" evidence="1">
    <location>
        <begin position="468"/>
        <end position="483"/>
    </location>
</feature>
<evidence type="ECO:0000313" key="3">
    <source>
        <dbReference type="EMBL" id="KKF94748.1"/>
    </source>
</evidence>
<dbReference type="InterPro" id="IPR012340">
    <property type="entry name" value="NA-bd_OB-fold"/>
</dbReference>
<dbReference type="OrthoDB" id="5378679at2759"/>
<evidence type="ECO:0008006" key="5">
    <source>
        <dbReference type="Google" id="ProtNLM"/>
    </source>
</evidence>
<reference evidence="3 4" key="1">
    <citation type="submission" date="2015-04" db="EMBL/GenBank/DDBJ databases">
        <title>Genome sequence of Ceratocystis platani, a major pathogen of plane trees.</title>
        <authorList>
            <person name="Belbahri L."/>
        </authorList>
    </citation>
    <scope>NUCLEOTIDE SEQUENCE [LARGE SCALE GENOMIC DNA]</scope>
    <source>
        <strain evidence="3 4">CFO</strain>
    </source>
</reference>
<protein>
    <recommendedName>
        <fullName evidence="5">Nucleic acid-binding, OB-fold protein</fullName>
    </recommendedName>
</protein>
<organism evidence="3 4">
    <name type="scientific">Ceratocystis fimbriata f. sp. platani</name>
    <dbReference type="NCBI Taxonomy" id="88771"/>
    <lineage>
        <taxon>Eukaryota</taxon>
        <taxon>Fungi</taxon>
        <taxon>Dikarya</taxon>
        <taxon>Ascomycota</taxon>
        <taxon>Pezizomycotina</taxon>
        <taxon>Sordariomycetes</taxon>
        <taxon>Hypocreomycetidae</taxon>
        <taxon>Microascales</taxon>
        <taxon>Ceratocystidaceae</taxon>
        <taxon>Ceratocystis</taxon>
    </lineage>
</organism>